<protein>
    <submittedName>
        <fullName evidence="1 2">Uncharacterized protein</fullName>
    </submittedName>
</protein>
<sequence length="171" mass="18964">MVGADSTGPAQPAAANSNQYILMDSMFAEGGSDSTIQKQVYSHLFQMGKPTWGHIVTFEGMKFDNLGHIILHFTITPGEAIRMMEEALVPVPDPGWLSRWLSIFEYPESIFLDNGNHFINEGLKTFSAPSIVRRTTCVKMTIISGRCGLVSRLWTSLRGTNTTKQSLRTAH</sequence>
<reference evidence="1" key="2">
    <citation type="submission" date="2010-07" db="EMBL/GenBank/DDBJ databases">
        <authorList>
            <consortium name="The Broad Institute Genome Sequencing Platform"/>
            <consortium name="Broad Institute Genome Sequencing Center for Infectious Disease"/>
            <person name="Ma L.-J."/>
            <person name="Dead R."/>
            <person name="Young S."/>
            <person name="Zeng Q."/>
            <person name="Koehrsen M."/>
            <person name="Alvarado L."/>
            <person name="Berlin A."/>
            <person name="Chapman S.B."/>
            <person name="Chen Z."/>
            <person name="Freedman E."/>
            <person name="Gellesch M."/>
            <person name="Goldberg J."/>
            <person name="Griggs A."/>
            <person name="Gujja S."/>
            <person name="Heilman E.R."/>
            <person name="Heiman D."/>
            <person name="Hepburn T."/>
            <person name="Howarth C."/>
            <person name="Jen D."/>
            <person name="Larson L."/>
            <person name="Mehta T."/>
            <person name="Neiman D."/>
            <person name="Pearson M."/>
            <person name="Roberts A."/>
            <person name="Saif S."/>
            <person name="Shea T."/>
            <person name="Shenoy N."/>
            <person name="Sisk P."/>
            <person name="Stolte C."/>
            <person name="Sykes S."/>
            <person name="Walk T."/>
            <person name="White J."/>
            <person name="Yandava C."/>
            <person name="Haas B."/>
            <person name="Nusbaum C."/>
            <person name="Birren B."/>
        </authorList>
    </citation>
    <scope>NUCLEOTIDE SEQUENCE</scope>
    <source>
        <strain evidence="1">R3-111a-1</strain>
    </source>
</reference>
<reference evidence="2" key="5">
    <citation type="submission" date="2018-04" db="UniProtKB">
        <authorList>
            <consortium name="EnsemblFungi"/>
        </authorList>
    </citation>
    <scope>IDENTIFICATION</scope>
    <source>
        <strain evidence="2">R3-111a-1</strain>
    </source>
</reference>
<dbReference type="EMBL" id="GL385395">
    <property type="protein sequence ID" value="EJT81511.1"/>
    <property type="molecule type" value="Genomic_DNA"/>
</dbReference>
<gene>
    <name evidence="2" type="primary">20341947</name>
    <name evidence="1" type="ORF">GGTG_01489</name>
</gene>
<dbReference type="Proteomes" id="UP000006039">
    <property type="component" value="Unassembled WGS sequence"/>
</dbReference>
<dbReference type="RefSeq" id="XP_009217520.1">
    <property type="nucleotide sequence ID" value="XM_009219256.1"/>
</dbReference>
<dbReference type="VEuPathDB" id="FungiDB:GGTG_01489"/>
<proteinExistence type="predicted"/>
<evidence type="ECO:0000313" key="2">
    <source>
        <dbReference type="EnsemblFungi" id="EJT81511"/>
    </source>
</evidence>
<dbReference type="EnsemblFungi" id="EJT81511">
    <property type="protein sequence ID" value="EJT81511"/>
    <property type="gene ID" value="GGTG_01489"/>
</dbReference>
<dbReference type="AlphaFoldDB" id="J3NJQ9"/>
<keyword evidence="3" id="KW-1185">Reference proteome</keyword>
<evidence type="ECO:0000313" key="1">
    <source>
        <dbReference type="EMBL" id="EJT81511.1"/>
    </source>
</evidence>
<name>J3NJQ9_GAET3</name>
<organism evidence="1">
    <name type="scientific">Gaeumannomyces tritici (strain R3-111a-1)</name>
    <name type="common">Wheat and barley take-all root rot fungus</name>
    <name type="synonym">Gaeumannomyces graminis var. tritici</name>
    <dbReference type="NCBI Taxonomy" id="644352"/>
    <lineage>
        <taxon>Eukaryota</taxon>
        <taxon>Fungi</taxon>
        <taxon>Dikarya</taxon>
        <taxon>Ascomycota</taxon>
        <taxon>Pezizomycotina</taxon>
        <taxon>Sordariomycetes</taxon>
        <taxon>Sordariomycetidae</taxon>
        <taxon>Magnaporthales</taxon>
        <taxon>Magnaporthaceae</taxon>
        <taxon>Gaeumannomyces</taxon>
    </lineage>
</organism>
<dbReference type="GeneID" id="20341947"/>
<accession>J3NJQ9</accession>
<reference evidence="2" key="4">
    <citation type="journal article" date="2015" name="G3 (Bethesda)">
        <title>Genome sequences of three phytopathogenic species of the Magnaporthaceae family of fungi.</title>
        <authorList>
            <person name="Okagaki L.H."/>
            <person name="Nunes C.C."/>
            <person name="Sailsbery J."/>
            <person name="Clay B."/>
            <person name="Brown D."/>
            <person name="John T."/>
            <person name="Oh Y."/>
            <person name="Young N."/>
            <person name="Fitzgerald M."/>
            <person name="Haas B.J."/>
            <person name="Zeng Q."/>
            <person name="Young S."/>
            <person name="Adiconis X."/>
            <person name="Fan L."/>
            <person name="Levin J.Z."/>
            <person name="Mitchell T.K."/>
            <person name="Okubara P.A."/>
            <person name="Farman M.L."/>
            <person name="Kohn L.M."/>
            <person name="Birren B."/>
            <person name="Ma L.-J."/>
            <person name="Dean R.A."/>
        </authorList>
    </citation>
    <scope>NUCLEOTIDE SEQUENCE</scope>
    <source>
        <strain evidence="2">R3-111a-1</strain>
    </source>
</reference>
<reference evidence="1" key="3">
    <citation type="submission" date="2010-09" db="EMBL/GenBank/DDBJ databases">
        <title>Annotation of Gaeumannomyces graminis var. tritici R3-111a-1.</title>
        <authorList>
            <consortium name="The Broad Institute Genome Sequencing Platform"/>
            <person name="Ma L.-J."/>
            <person name="Dead R."/>
            <person name="Young S.K."/>
            <person name="Zeng Q."/>
            <person name="Gargeya S."/>
            <person name="Fitzgerald M."/>
            <person name="Haas B."/>
            <person name="Abouelleil A."/>
            <person name="Alvarado L."/>
            <person name="Arachchi H.M."/>
            <person name="Berlin A."/>
            <person name="Brown A."/>
            <person name="Chapman S.B."/>
            <person name="Chen Z."/>
            <person name="Dunbar C."/>
            <person name="Freedman E."/>
            <person name="Gearin G."/>
            <person name="Gellesch M."/>
            <person name="Goldberg J."/>
            <person name="Griggs A."/>
            <person name="Gujja S."/>
            <person name="Heiman D."/>
            <person name="Howarth C."/>
            <person name="Larson L."/>
            <person name="Lui A."/>
            <person name="MacDonald P.J.P."/>
            <person name="Mehta T."/>
            <person name="Montmayeur A."/>
            <person name="Murphy C."/>
            <person name="Neiman D."/>
            <person name="Pearson M."/>
            <person name="Priest M."/>
            <person name="Roberts A."/>
            <person name="Saif S."/>
            <person name="Shea T."/>
            <person name="Shenoy N."/>
            <person name="Sisk P."/>
            <person name="Stolte C."/>
            <person name="Sykes S."/>
            <person name="Yandava C."/>
            <person name="Wortman J."/>
            <person name="Nusbaum C."/>
            <person name="Birren B."/>
        </authorList>
    </citation>
    <scope>NUCLEOTIDE SEQUENCE</scope>
    <source>
        <strain evidence="1">R3-111a-1</strain>
    </source>
</reference>
<dbReference type="HOGENOM" id="CLU_1562954_0_0_1"/>
<reference evidence="3" key="1">
    <citation type="submission" date="2010-07" db="EMBL/GenBank/DDBJ databases">
        <title>The genome sequence of Gaeumannomyces graminis var. tritici strain R3-111a-1.</title>
        <authorList>
            <consortium name="The Broad Institute Genome Sequencing Platform"/>
            <person name="Ma L.-J."/>
            <person name="Dead R."/>
            <person name="Young S."/>
            <person name="Zeng Q."/>
            <person name="Koehrsen M."/>
            <person name="Alvarado L."/>
            <person name="Berlin A."/>
            <person name="Chapman S.B."/>
            <person name="Chen Z."/>
            <person name="Freedman E."/>
            <person name="Gellesch M."/>
            <person name="Goldberg J."/>
            <person name="Griggs A."/>
            <person name="Gujja S."/>
            <person name="Heilman E.R."/>
            <person name="Heiman D."/>
            <person name="Hepburn T."/>
            <person name="Howarth C."/>
            <person name="Jen D."/>
            <person name="Larson L."/>
            <person name="Mehta T."/>
            <person name="Neiman D."/>
            <person name="Pearson M."/>
            <person name="Roberts A."/>
            <person name="Saif S."/>
            <person name="Shea T."/>
            <person name="Shenoy N."/>
            <person name="Sisk P."/>
            <person name="Stolte C."/>
            <person name="Sykes S."/>
            <person name="Walk T."/>
            <person name="White J."/>
            <person name="Yandava C."/>
            <person name="Haas B."/>
            <person name="Nusbaum C."/>
            <person name="Birren B."/>
        </authorList>
    </citation>
    <scope>NUCLEOTIDE SEQUENCE [LARGE SCALE GENOMIC DNA]</scope>
    <source>
        <strain evidence="3">R3-111a-1</strain>
    </source>
</reference>
<evidence type="ECO:0000313" key="3">
    <source>
        <dbReference type="Proteomes" id="UP000006039"/>
    </source>
</evidence>